<evidence type="ECO:0000313" key="5">
    <source>
        <dbReference type="EMBL" id="BCJ68922.1"/>
    </source>
</evidence>
<feature type="domain" description="HTH luxR-type" evidence="3">
    <location>
        <begin position="145"/>
        <end position="210"/>
    </location>
</feature>
<dbReference type="SMART" id="SM00421">
    <property type="entry name" value="HTH_LUXR"/>
    <property type="match status" value="1"/>
</dbReference>
<dbReference type="RefSeq" id="WP_212818084.1">
    <property type="nucleotide sequence ID" value="NZ_AP023359.1"/>
</dbReference>
<dbReference type="GO" id="GO:0000160">
    <property type="term" value="P:phosphorelay signal transduction system"/>
    <property type="evidence" value="ECO:0007669"/>
    <property type="project" value="InterPro"/>
</dbReference>
<evidence type="ECO:0000313" key="6">
    <source>
        <dbReference type="Proteomes" id="UP000680866"/>
    </source>
</evidence>
<dbReference type="PANTHER" id="PTHR43214">
    <property type="entry name" value="TWO-COMPONENT RESPONSE REGULATOR"/>
    <property type="match status" value="1"/>
</dbReference>
<dbReference type="Gene3D" id="3.40.50.2300">
    <property type="match status" value="1"/>
</dbReference>
<evidence type="ECO:0000259" key="4">
    <source>
        <dbReference type="PROSITE" id="PS50110"/>
    </source>
</evidence>
<evidence type="ECO:0000256" key="2">
    <source>
        <dbReference type="PROSITE-ProRule" id="PRU00169"/>
    </source>
</evidence>
<dbReference type="InterPro" id="IPR011006">
    <property type="entry name" value="CheY-like_superfamily"/>
</dbReference>
<keyword evidence="1 5" id="KW-0238">DNA-binding</keyword>
<dbReference type="Pfam" id="PF00072">
    <property type="entry name" value="Response_reg"/>
    <property type="match status" value="1"/>
</dbReference>
<dbReference type="InterPro" id="IPR016032">
    <property type="entry name" value="Sig_transdc_resp-reg_C-effctor"/>
</dbReference>
<dbReference type="Pfam" id="PF00196">
    <property type="entry name" value="GerE"/>
    <property type="match status" value="1"/>
</dbReference>
<evidence type="ECO:0000259" key="3">
    <source>
        <dbReference type="PROSITE" id="PS50043"/>
    </source>
</evidence>
<feature type="domain" description="Response regulatory" evidence="4">
    <location>
        <begin position="3"/>
        <end position="118"/>
    </location>
</feature>
<dbReference type="PRINTS" id="PR00038">
    <property type="entry name" value="HTHLUXR"/>
</dbReference>
<feature type="modified residue" description="4-aspartylphosphate" evidence="2">
    <location>
        <position position="53"/>
    </location>
</feature>
<accession>A0A810N5V8</accession>
<dbReference type="SUPFAM" id="SSF46894">
    <property type="entry name" value="C-terminal effector domain of the bipartite response regulators"/>
    <property type="match status" value="1"/>
</dbReference>
<evidence type="ECO:0000256" key="1">
    <source>
        <dbReference type="ARBA" id="ARBA00023125"/>
    </source>
</evidence>
<organism evidence="5 6">
    <name type="scientific">Polymorphospora rubra</name>
    <dbReference type="NCBI Taxonomy" id="338584"/>
    <lineage>
        <taxon>Bacteria</taxon>
        <taxon>Bacillati</taxon>
        <taxon>Actinomycetota</taxon>
        <taxon>Actinomycetes</taxon>
        <taxon>Micromonosporales</taxon>
        <taxon>Micromonosporaceae</taxon>
        <taxon>Polymorphospora</taxon>
    </lineage>
</organism>
<dbReference type="CDD" id="cd06170">
    <property type="entry name" value="LuxR_C_like"/>
    <property type="match status" value="1"/>
</dbReference>
<dbReference type="InterPro" id="IPR036388">
    <property type="entry name" value="WH-like_DNA-bd_sf"/>
</dbReference>
<dbReference type="SUPFAM" id="SSF52172">
    <property type="entry name" value="CheY-like"/>
    <property type="match status" value="1"/>
</dbReference>
<dbReference type="KEGG" id="pry:Prubr_59430"/>
<dbReference type="GO" id="GO:0006355">
    <property type="term" value="P:regulation of DNA-templated transcription"/>
    <property type="evidence" value="ECO:0007669"/>
    <property type="project" value="InterPro"/>
</dbReference>
<dbReference type="Gene3D" id="1.10.10.10">
    <property type="entry name" value="Winged helix-like DNA-binding domain superfamily/Winged helix DNA-binding domain"/>
    <property type="match status" value="1"/>
</dbReference>
<dbReference type="InterPro" id="IPR001789">
    <property type="entry name" value="Sig_transdc_resp-reg_receiver"/>
</dbReference>
<proteinExistence type="predicted"/>
<dbReference type="InterPro" id="IPR039420">
    <property type="entry name" value="WalR-like"/>
</dbReference>
<dbReference type="InterPro" id="IPR000792">
    <property type="entry name" value="Tscrpt_reg_LuxR_C"/>
</dbReference>
<dbReference type="PROSITE" id="PS50110">
    <property type="entry name" value="RESPONSE_REGULATORY"/>
    <property type="match status" value="1"/>
</dbReference>
<dbReference type="PANTHER" id="PTHR43214:SF42">
    <property type="entry name" value="TRANSCRIPTIONAL REGULATORY PROTEIN DESR"/>
    <property type="match status" value="1"/>
</dbReference>
<dbReference type="EMBL" id="AP023359">
    <property type="protein sequence ID" value="BCJ68922.1"/>
    <property type="molecule type" value="Genomic_DNA"/>
</dbReference>
<dbReference type="PROSITE" id="PS50043">
    <property type="entry name" value="HTH_LUXR_2"/>
    <property type="match status" value="1"/>
</dbReference>
<gene>
    <name evidence="5" type="ORF">Prubr_59430</name>
</gene>
<name>A0A810N5V8_9ACTN</name>
<dbReference type="SMART" id="SM00448">
    <property type="entry name" value="REC"/>
    <property type="match status" value="1"/>
</dbReference>
<keyword evidence="2" id="KW-0597">Phosphoprotein</keyword>
<dbReference type="Proteomes" id="UP000680866">
    <property type="component" value="Chromosome"/>
</dbReference>
<protein>
    <submittedName>
        <fullName evidence="5">DNA-binding response regulator</fullName>
    </submittedName>
</protein>
<dbReference type="GO" id="GO:0003677">
    <property type="term" value="F:DNA binding"/>
    <property type="evidence" value="ECO:0007669"/>
    <property type="project" value="UniProtKB-KW"/>
</dbReference>
<reference evidence="5" key="1">
    <citation type="submission" date="2020-08" db="EMBL/GenBank/DDBJ databases">
        <title>Whole genome shotgun sequence of Polymorphospora rubra NBRC 101157.</title>
        <authorList>
            <person name="Komaki H."/>
            <person name="Tamura T."/>
        </authorList>
    </citation>
    <scope>NUCLEOTIDE SEQUENCE</scope>
    <source>
        <strain evidence="5">NBRC 101157</strain>
    </source>
</reference>
<dbReference type="AlphaFoldDB" id="A0A810N5V8"/>
<keyword evidence="6" id="KW-1185">Reference proteome</keyword>
<sequence length="224" mass="24630">MIRVLVCDDHTVFAESLAELLTAARMRITAVTGHPDRALAVLRREAVDICLLDVMFGRESVLPRLAEFRRVAPGARVVLLTGRVDAELLATAREEQVRGVADKRQPAREITALLHRVHTGGTVFPAEPTPVPVPRAADHDRAQQARRMAEFLTPRERQTLRALVGGHDTRKLARTLGVAPATARCHIQQVLTKMGAHSRLEAATTAVRFGLVSPETGDWLLPRC</sequence>